<comment type="caution">
    <text evidence="1">The sequence shown here is derived from an EMBL/GenBank/DDBJ whole genome shotgun (WGS) entry which is preliminary data.</text>
</comment>
<protein>
    <submittedName>
        <fullName evidence="1">Uncharacterized protein</fullName>
    </submittedName>
</protein>
<dbReference type="EMBL" id="JARFYM010000029">
    <property type="protein sequence ID" value="MDL2402378.1"/>
    <property type="molecule type" value="Genomic_DNA"/>
</dbReference>
<dbReference type="Proteomes" id="UP001172645">
    <property type="component" value="Unassembled WGS sequence"/>
</dbReference>
<proteinExistence type="predicted"/>
<keyword evidence="2" id="KW-1185">Reference proteome</keyword>
<reference evidence="1" key="1">
    <citation type="submission" date="2023-06" db="EMBL/GenBank/DDBJ databases">
        <title>Phylogenetic Diversity of Rhizobium strains.</title>
        <authorList>
            <person name="Moura F.T."/>
            <person name="Helene L.C.F."/>
            <person name="Hungria M."/>
        </authorList>
    </citation>
    <scope>NUCLEOTIDE SEQUENCE</scope>
    <source>
        <strain evidence="1">CCGE526</strain>
    </source>
</reference>
<sequence length="61" mass="7298">MNASDYLKRSALYRTLIHGPYRGFARVYVAKMPSEGLGRQCTWRSLSMFRDLMDWPRRQRT</sequence>
<evidence type="ECO:0000313" key="1">
    <source>
        <dbReference type="EMBL" id="MDL2402378.1"/>
    </source>
</evidence>
<organism evidence="1 2">
    <name type="scientific">Rhizobium mayense</name>
    <dbReference type="NCBI Taxonomy" id="1312184"/>
    <lineage>
        <taxon>Bacteria</taxon>
        <taxon>Pseudomonadati</taxon>
        <taxon>Pseudomonadota</taxon>
        <taxon>Alphaproteobacteria</taxon>
        <taxon>Hyphomicrobiales</taxon>
        <taxon>Rhizobiaceae</taxon>
        <taxon>Rhizobium/Agrobacterium group</taxon>
        <taxon>Rhizobium</taxon>
    </lineage>
</organism>
<evidence type="ECO:0000313" key="2">
    <source>
        <dbReference type="Proteomes" id="UP001172645"/>
    </source>
</evidence>
<accession>A0ABT7K316</accession>
<name>A0ABT7K316_9HYPH</name>
<dbReference type="RefSeq" id="WP_285871769.1">
    <property type="nucleotide sequence ID" value="NZ_JARFYM010000029.1"/>
</dbReference>
<gene>
    <name evidence="1" type="ORF">PY649_26085</name>
</gene>